<evidence type="ECO:0000256" key="11">
    <source>
        <dbReference type="SAM" id="MobiDB-lite"/>
    </source>
</evidence>
<evidence type="ECO:0000256" key="9">
    <source>
        <dbReference type="PROSITE-ProRule" id="PRU00110"/>
    </source>
</evidence>
<dbReference type="PANTHER" id="PTHR43395">
    <property type="entry name" value="SENSOR HISTIDINE KINASE CHEA"/>
    <property type="match status" value="1"/>
</dbReference>
<dbReference type="FunFam" id="3.30.565.10:FF:000016">
    <property type="entry name" value="Chemotaxis protein CheA, putative"/>
    <property type="match status" value="1"/>
</dbReference>
<evidence type="ECO:0000259" key="14">
    <source>
        <dbReference type="PROSITE" id="PS50851"/>
    </source>
</evidence>
<comment type="caution">
    <text evidence="16">The sequence shown here is derived from an EMBL/GenBank/DDBJ whole genome shotgun (WGS) entry which is preliminary data.</text>
</comment>
<dbReference type="PRINTS" id="PR00344">
    <property type="entry name" value="BCTRLSENSOR"/>
</dbReference>
<feature type="region of interest" description="Disordered" evidence="11">
    <location>
        <begin position="300"/>
        <end position="354"/>
    </location>
</feature>
<dbReference type="PROSITE" id="PS50109">
    <property type="entry name" value="HIS_KIN"/>
    <property type="match status" value="1"/>
</dbReference>
<dbReference type="PROSITE" id="PS50894">
    <property type="entry name" value="HPT"/>
    <property type="match status" value="2"/>
</dbReference>
<dbReference type="SUPFAM" id="SSF50341">
    <property type="entry name" value="CheW-like"/>
    <property type="match status" value="1"/>
</dbReference>
<evidence type="ECO:0000256" key="6">
    <source>
        <dbReference type="ARBA" id="ARBA00022777"/>
    </source>
</evidence>
<dbReference type="Gene3D" id="2.30.30.40">
    <property type="entry name" value="SH3 Domains"/>
    <property type="match status" value="1"/>
</dbReference>
<evidence type="ECO:0000256" key="8">
    <source>
        <dbReference type="ARBA" id="ARBA00035100"/>
    </source>
</evidence>
<feature type="modified residue" description="Phosphohistidine" evidence="9">
    <location>
        <position position="47"/>
    </location>
</feature>
<dbReference type="EMBL" id="LVJN01000018">
    <property type="protein sequence ID" value="OSM05140.1"/>
    <property type="molecule type" value="Genomic_DNA"/>
</dbReference>
<sequence length="937" mass="101319">MIDDLELRELFSAESAEHLAKLDEGLLRLEKQPDDLELLKELFREAHSLKGSARMLGVVSVEKTAHRFEDYLGAASREERVISAELIDCMIQGLGDIRLLVREAITGEDPGVTVEEALARMDEPAAAPSAPAAAPSAPAAAPSATPSATFSAPPAPTPSSQSAASVVVESEDIPRIDDLELRELFSAECDEHLRKLDDGLLTLEKTPNDQELLKELFREAHSLKGSARMLGVVSVERVAHRFEDWLGEASRSQTAIDSERIDRMVAVLDDIRRMARAAITGEPAGVTVALALSRLEGQSAPAAPAQSPLAATTPSPTAATDDAPTAPPIAATAPADSPSSTEPAVAPEKASAPQVEVMLGDGKQIDTLRVEARKLDHLLNQASELTVVKTRLKRRLSQIEDALALWDAVARHGGPSQGVAAWDSGDPFMQLGAQLQSLRHDGYEDETNLDMVSRDLEEGIRNLRMLPLNALLSLFPRMVRNLSRQLGKRAELTIIGGETSADKRVIEEMKAPLTHIIRNAIHHGLEKPDQRVANGKPDAGRIVIRAQRTATHVVIEVEDDGRGLDLDAIRRSAVKRGAVSEQDIENLPDEQVRNLIFLSGFSTTNMVTDVSGRGVGLDAVRSHVDRLKGSVQVQAPDSGVGTIFTIKLPITLAATPVFIVREFTQRFAIPVDFIRLLKRVNMRDAFPLEGRDAIEIHGSPIPVVRLGALLNLVKPTAAYSDESGASRPTCLVLKSPDGGQLGILVDEVEDQLEVVMKPHSPVFQRIPNVSGATILGSGEVCSVLNPADLMLQFWQGGYRATERSDASATVIARDVAQTKMVLLVEDSITTRTQEKRILESAGYQVTTAVDGMDALVKLATQTVDAVISDVQMPNLDGLGLTEKIRQNEGWKSLPVILVTALASPEDMQRGMEVGADAYLTKPTFDQKSFLDTLRRLA</sequence>
<feature type="region of interest" description="Disordered" evidence="11">
    <location>
        <begin position="123"/>
        <end position="168"/>
    </location>
</feature>
<evidence type="ECO:0000256" key="5">
    <source>
        <dbReference type="ARBA" id="ARBA00022679"/>
    </source>
</evidence>
<reference evidence="16 17" key="1">
    <citation type="journal article" date="2016" name="BMC Genomics">
        <title>Combined genomic and structural analyses of a cultured magnetotactic bacterium reveals its niche adaptation to a dynamic environment.</title>
        <authorList>
            <person name="Araujo A.C."/>
            <person name="Morillo V."/>
            <person name="Cypriano J."/>
            <person name="Teixeira L.C."/>
            <person name="Leao P."/>
            <person name="Lyra S."/>
            <person name="Almeida L.G."/>
            <person name="Bazylinski D.A."/>
            <person name="Vasconcellos A.T."/>
            <person name="Abreu F."/>
            <person name="Lins U."/>
        </authorList>
    </citation>
    <scope>NUCLEOTIDE SEQUENCE [LARGE SCALE GENOMIC DNA]</scope>
    <source>
        <strain evidence="16 17">IT-1</strain>
    </source>
</reference>
<feature type="domain" description="CheW-like" evidence="14">
    <location>
        <begin position="652"/>
        <end position="795"/>
    </location>
</feature>
<dbReference type="InterPro" id="IPR036061">
    <property type="entry name" value="CheW-like_dom_sf"/>
</dbReference>
<dbReference type="SMART" id="SM00260">
    <property type="entry name" value="CheW"/>
    <property type="match status" value="1"/>
</dbReference>
<evidence type="ECO:0000256" key="3">
    <source>
        <dbReference type="ARBA" id="ARBA00021495"/>
    </source>
</evidence>
<dbReference type="OrthoDB" id="9803176at2"/>
<proteinExistence type="predicted"/>
<dbReference type="InterPro" id="IPR004358">
    <property type="entry name" value="Sig_transdc_His_kin-like_C"/>
</dbReference>
<dbReference type="Proteomes" id="UP000194003">
    <property type="component" value="Unassembled WGS sequence"/>
</dbReference>
<dbReference type="Pfam" id="PF01627">
    <property type="entry name" value="Hpt"/>
    <property type="match status" value="2"/>
</dbReference>
<evidence type="ECO:0000259" key="13">
    <source>
        <dbReference type="PROSITE" id="PS50110"/>
    </source>
</evidence>
<comment type="catalytic activity">
    <reaction evidence="1">
        <text>ATP + protein L-histidine = ADP + protein N-phospho-L-histidine.</text>
        <dbReference type="EC" id="2.7.13.3"/>
    </reaction>
</comment>
<evidence type="ECO:0000256" key="1">
    <source>
        <dbReference type="ARBA" id="ARBA00000085"/>
    </source>
</evidence>
<dbReference type="SUPFAM" id="SSF47226">
    <property type="entry name" value="Histidine-containing phosphotransfer domain, HPT domain"/>
    <property type="match status" value="2"/>
</dbReference>
<evidence type="ECO:0000313" key="17">
    <source>
        <dbReference type="Proteomes" id="UP000194003"/>
    </source>
</evidence>
<feature type="compositionally biased region" description="Low complexity" evidence="11">
    <location>
        <begin position="300"/>
        <end position="344"/>
    </location>
</feature>
<comment type="function">
    <text evidence="8">Involved in the transmission of sensory signals from the chemoreceptors to the flagellar motors. CheA is autophosphorylated; it can transfer its phosphate group to either CheB or CheY.</text>
</comment>
<keyword evidence="4 10" id="KW-0597">Phosphoprotein</keyword>
<accession>A0A1Y2K6H7</accession>
<dbReference type="PROSITE" id="PS50110">
    <property type="entry name" value="RESPONSE_REGULATORY"/>
    <property type="match status" value="1"/>
</dbReference>
<evidence type="ECO:0000313" key="16">
    <source>
        <dbReference type="EMBL" id="OSM05140.1"/>
    </source>
</evidence>
<dbReference type="InterPro" id="IPR002545">
    <property type="entry name" value="CheW-lke_dom"/>
</dbReference>
<dbReference type="SMART" id="SM01231">
    <property type="entry name" value="H-kinase_dim"/>
    <property type="match status" value="1"/>
</dbReference>
<dbReference type="InterPro" id="IPR001789">
    <property type="entry name" value="Sig_transdc_resp-reg_receiver"/>
</dbReference>
<feature type="domain" description="HPt" evidence="15">
    <location>
        <begin position="1"/>
        <end position="104"/>
    </location>
</feature>
<dbReference type="RefSeq" id="WP_158089389.1">
    <property type="nucleotide sequence ID" value="NZ_LVJN01000018.1"/>
</dbReference>
<dbReference type="PANTHER" id="PTHR43395:SF1">
    <property type="entry name" value="CHEMOTAXIS PROTEIN CHEA"/>
    <property type="match status" value="1"/>
</dbReference>
<feature type="domain" description="Histidine kinase" evidence="12">
    <location>
        <begin position="448"/>
        <end position="652"/>
    </location>
</feature>
<dbReference type="Gene3D" id="3.30.565.10">
    <property type="entry name" value="Histidine kinase-like ATPase, C-terminal domain"/>
    <property type="match status" value="1"/>
</dbReference>
<feature type="modified residue" description="4-aspartylphosphate" evidence="10">
    <location>
        <position position="869"/>
    </location>
</feature>
<feature type="compositionally biased region" description="Low complexity" evidence="11">
    <location>
        <begin position="124"/>
        <end position="165"/>
    </location>
</feature>
<dbReference type="Pfam" id="PF02895">
    <property type="entry name" value="H-kinase_dim"/>
    <property type="match status" value="1"/>
</dbReference>
<name>A0A1Y2K6H7_9PROT</name>
<dbReference type="InterPro" id="IPR011006">
    <property type="entry name" value="CheY-like_superfamily"/>
</dbReference>
<dbReference type="InterPro" id="IPR037006">
    <property type="entry name" value="CheA-like_homodim_sf"/>
</dbReference>
<evidence type="ECO:0000259" key="15">
    <source>
        <dbReference type="PROSITE" id="PS50894"/>
    </source>
</evidence>
<feature type="domain" description="Response regulatory" evidence="13">
    <location>
        <begin position="820"/>
        <end position="936"/>
    </location>
</feature>
<dbReference type="STRING" id="1434232.MAIT1_03292"/>
<keyword evidence="7" id="KW-0902">Two-component regulatory system</keyword>
<dbReference type="InterPro" id="IPR036890">
    <property type="entry name" value="HATPase_C_sf"/>
</dbReference>
<evidence type="ECO:0000256" key="4">
    <source>
        <dbReference type="ARBA" id="ARBA00022553"/>
    </source>
</evidence>
<gene>
    <name evidence="16" type="ORF">MAIT1_03292</name>
</gene>
<evidence type="ECO:0000256" key="2">
    <source>
        <dbReference type="ARBA" id="ARBA00012438"/>
    </source>
</evidence>
<keyword evidence="6 16" id="KW-0418">Kinase</keyword>
<dbReference type="EC" id="2.7.13.3" evidence="2"/>
<dbReference type="Pfam" id="PF00072">
    <property type="entry name" value="Response_reg"/>
    <property type="match status" value="1"/>
</dbReference>
<dbReference type="Gene3D" id="1.10.287.560">
    <property type="entry name" value="Histidine kinase CheA-like, homodimeric domain"/>
    <property type="match status" value="1"/>
</dbReference>
<dbReference type="PROSITE" id="PS50851">
    <property type="entry name" value="CHEW"/>
    <property type="match status" value="1"/>
</dbReference>
<dbReference type="CDD" id="cd00088">
    <property type="entry name" value="HPT"/>
    <property type="match status" value="2"/>
</dbReference>
<keyword evidence="5" id="KW-0808">Transferase</keyword>
<dbReference type="Gene3D" id="3.40.50.2300">
    <property type="match status" value="1"/>
</dbReference>
<dbReference type="InterPro" id="IPR051315">
    <property type="entry name" value="Bact_Chemotaxis_CheA"/>
</dbReference>
<dbReference type="Pfam" id="PF02518">
    <property type="entry name" value="HATPase_c"/>
    <property type="match status" value="1"/>
</dbReference>
<dbReference type="SUPFAM" id="SSF55874">
    <property type="entry name" value="ATPase domain of HSP90 chaperone/DNA topoisomerase II/histidine kinase"/>
    <property type="match status" value="1"/>
</dbReference>
<dbReference type="AlphaFoldDB" id="A0A1Y2K6H7"/>
<dbReference type="SMART" id="SM00448">
    <property type="entry name" value="REC"/>
    <property type="match status" value="1"/>
</dbReference>
<evidence type="ECO:0000259" key="12">
    <source>
        <dbReference type="PROSITE" id="PS50109"/>
    </source>
</evidence>
<evidence type="ECO:0000256" key="10">
    <source>
        <dbReference type="PROSITE-ProRule" id="PRU00169"/>
    </source>
</evidence>
<dbReference type="InterPro" id="IPR003594">
    <property type="entry name" value="HATPase_dom"/>
</dbReference>
<feature type="modified residue" description="Phosphohistidine" evidence="9">
    <location>
        <position position="221"/>
    </location>
</feature>
<keyword evidence="17" id="KW-1185">Reference proteome</keyword>
<feature type="domain" description="HPt" evidence="15">
    <location>
        <begin position="174"/>
        <end position="278"/>
    </location>
</feature>
<dbReference type="Pfam" id="PF01584">
    <property type="entry name" value="CheW"/>
    <property type="match status" value="1"/>
</dbReference>
<organism evidence="16 17">
    <name type="scientific">Magnetofaba australis IT-1</name>
    <dbReference type="NCBI Taxonomy" id="1434232"/>
    <lineage>
        <taxon>Bacteria</taxon>
        <taxon>Pseudomonadati</taxon>
        <taxon>Pseudomonadota</taxon>
        <taxon>Magnetococcia</taxon>
        <taxon>Magnetococcales</taxon>
        <taxon>Magnetococcaceae</taxon>
        <taxon>Magnetofaba</taxon>
    </lineage>
</organism>
<dbReference type="SUPFAM" id="SSF52172">
    <property type="entry name" value="CheY-like"/>
    <property type="match status" value="1"/>
</dbReference>
<dbReference type="InterPro" id="IPR036641">
    <property type="entry name" value="HPT_dom_sf"/>
</dbReference>
<dbReference type="SMART" id="SM00073">
    <property type="entry name" value="HPT"/>
    <property type="match status" value="2"/>
</dbReference>
<protein>
    <recommendedName>
        <fullName evidence="3">Chemotaxis protein CheA</fullName>
        <ecNumber evidence="2">2.7.13.3</ecNumber>
    </recommendedName>
</protein>
<dbReference type="GO" id="GO:0005737">
    <property type="term" value="C:cytoplasm"/>
    <property type="evidence" value="ECO:0007669"/>
    <property type="project" value="InterPro"/>
</dbReference>
<dbReference type="InterPro" id="IPR008207">
    <property type="entry name" value="Sig_transdc_His_kin_Hpt_dom"/>
</dbReference>
<dbReference type="SMART" id="SM00387">
    <property type="entry name" value="HATPase_c"/>
    <property type="match status" value="1"/>
</dbReference>
<dbReference type="GO" id="GO:0006935">
    <property type="term" value="P:chemotaxis"/>
    <property type="evidence" value="ECO:0007669"/>
    <property type="project" value="InterPro"/>
</dbReference>
<dbReference type="GO" id="GO:0000155">
    <property type="term" value="F:phosphorelay sensor kinase activity"/>
    <property type="evidence" value="ECO:0007669"/>
    <property type="project" value="InterPro"/>
</dbReference>
<dbReference type="InterPro" id="IPR005467">
    <property type="entry name" value="His_kinase_dom"/>
</dbReference>
<evidence type="ECO:0000256" key="7">
    <source>
        <dbReference type="ARBA" id="ARBA00023012"/>
    </source>
</evidence>
<dbReference type="Gene3D" id="1.20.120.160">
    <property type="entry name" value="HPT domain"/>
    <property type="match status" value="2"/>
</dbReference>
<dbReference type="InterPro" id="IPR004105">
    <property type="entry name" value="CheA-like_dim"/>
</dbReference>